<comment type="caution">
    <text evidence="5">The sequence shown here is derived from an EMBL/GenBank/DDBJ whole genome shotgun (WGS) entry which is preliminary data.</text>
</comment>
<proteinExistence type="inferred from homology"/>
<feature type="chain" id="PRO_5045499208" evidence="3">
    <location>
        <begin position="26"/>
        <end position="842"/>
    </location>
</feature>
<name>A0ABW8IDP0_9GAMM</name>
<dbReference type="InterPro" id="IPR036962">
    <property type="entry name" value="Glyco_hydro_3_N_sf"/>
</dbReference>
<evidence type="ECO:0000313" key="5">
    <source>
        <dbReference type="EMBL" id="MFK2853282.1"/>
    </source>
</evidence>
<dbReference type="Gene3D" id="3.20.20.300">
    <property type="entry name" value="Glycoside hydrolase, family 3, N-terminal domain"/>
    <property type="match status" value="1"/>
</dbReference>
<reference evidence="5 6" key="1">
    <citation type="submission" date="2020-10" db="EMBL/GenBank/DDBJ databases">
        <title>Phylogeny of dyella-like bacteria.</title>
        <authorList>
            <person name="Fu J."/>
        </authorList>
    </citation>
    <scope>NUCLEOTIDE SEQUENCE [LARGE SCALE GENOMIC DNA]</scope>
    <source>
        <strain evidence="5 6">DHG40</strain>
    </source>
</reference>
<dbReference type="InterPro" id="IPR013783">
    <property type="entry name" value="Ig-like_fold"/>
</dbReference>
<dbReference type="InterPro" id="IPR036881">
    <property type="entry name" value="Glyco_hydro_3_C_sf"/>
</dbReference>
<dbReference type="Gene3D" id="3.40.50.1700">
    <property type="entry name" value="Glycoside hydrolase family 3 C-terminal domain"/>
    <property type="match status" value="1"/>
</dbReference>
<dbReference type="SMART" id="SM01217">
    <property type="entry name" value="Fn3_like"/>
    <property type="match status" value="1"/>
</dbReference>
<dbReference type="PANTHER" id="PTHR42715">
    <property type="entry name" value="BETA-GLUCOSIDASE"/>
    <property type="match status" value="1"/>
</dbReference>
<comment type="similarity">
    <text evidence="1">Belongs to the glycosyl hydrolase 3 family.</text>
</comment>
<accession>A0ABW8IDP0</accession>
<dbReference type="Pfam" id="PF00933">
    <property type="entry name" value="Glyco_hydro_3"/>
    <property type="match status" value="1"/>
</dbReference>
<dbReference type="InterPro" id="IPR002772">
    <property type="entry name" value="Glyco_hydro_3_C"/>
</dbReference>
<dbReference type="InterPro" id="IPR001764">
    <property type="entry name" value="Glyco_hydro_3_N"/>
</dbReference>
<dbReference type="Pfam" id="PF01915">
    <property type="entry name" value="Glyco_hydro_3_C"/>
    <property type="match status" value="1"/>
</dbReference>
<dbReference type="Gene3D" id="2.60.40.10">
    <property type="entry name" value="Immunoglobulins"/>
    <property type="match status" value="1"/>
</dbReference>
<evidence type="ECO:0000256" key="1">
    <source>
        <dbReference type="ARBA" id="ARBA00005336"/>
    </source>
</evidence>
<evidence type="ECO:0000256" key="2">
    <source>
        <dbReference type="ARBA" id="ARBA00022801"/>
    </source>
</evidence>
<protein>
    <submittedName>
        <fullName evidence="5">Glycoside hydrolase family 3 C-terminal domain-containing protein</fullName>
    </submittedName>
</protein>
<dbReference type="GO" id="GO:0016787">
    <property type="term" value="F:hydrolase activity"/>
    <property type="evidence" value="ECO:0007669"/>
    <property type="project" value="UniProtKB-KW"/>
</dbReference>
<dbReference type="Proteomes" id="UP001620409">
    <property type="component" value="Unassembled WGS sequence"/>
</dbReference>
<sequence>MQNRILKRLTLSLYVALSTCSVAYADTATTPATSNTAIEQRVDAMLAKLTLEQKVELLGGVDNFSTHAESNIGLPALTMSDGPYGVRAPGPSTAYMAGIGLAASWDPDLAKDVGAAMGRDARARGVNFLLGPGVNMYRAPQNGRNMEYMGEDPLLAGSMAVGLIEGVQSQGVVATVKHFAANNSEYDRRHLDTHIDERTLREIYLPAFEMAVKQGHVGAVMSSYNLVNGDYLAENRTISDDILKKEWGFDGIFMSDWGATHDGLKAFNAGLDLEMPAPDAMKPDLLLANLRNSKLSQAMLDDKVRRILRTAVRFGFLDRPQKDLSLPLYSLQNDQVALKNALEGLVLLKNEHNVLPFDASTMKTIAVIGPNADPAISSAGGSSHIDTFQAQSVLTGITHGVGDKVRVLYSRGLPSPMEVFKKGGFNTPDGKPGLLKETFANDAFQGKPATSTVDAQVDLWKPELWTEHATRRQSIRWSGRFVPKHDGKYLFLTAAASEDTYTLYADGKPVITQPHREGQAPLYATLALHANQPVTIRLDYKPDVDYSRMGLGVVAIDDLISPDAKKIAAMADAAVVAIGFDPSSESEAYDRTFQLPWGQEALIEAIASANAKTVVTVTSGGGYATEGWLDKVPALLQNWYPGQEGGAAIAQVLFGEHSPEGKLPISFERQWADNPTHDWYDASPHPAGTNPSVTYGEGVFLGYRWYTSHSDKPQPLFPFGYGLSYTSFKFSNLTTKTLAPGDVEISFDVTNTGSHEGAEVAQVYVGDPSAKVARPARELKAFRKVRLKPGKTQHVTLQLDHRAFAYYDVGSHDWRVDPGLFKVYVGDASNNTPLEHAVTLAH</sequence>
<keyword evidence="2 5" id="KW-0378">Hydrolase</keyword>
<dbReference type="SUPFAM" id="SSF52279">
    <property type="entry name" value="Beta-D-glucan exohydrolase, C-terminal domain"/>
    <property type="match status" value="1"/>
</dbReference>
<dbReference type="EMBL" id="JADIKI010000021">
    <property type="protein sequence ID" value="MFK2853282.1"/>
    <property type="molecule type" value="Genomic_DNA"/>
</dbReference>
<dbReference type="InterPro" id="IPR037524">
    <property type="entry name" value="PA14/GLEYA"/>
</dbReference>
<dbReference type="InterPro" id="IPR026891">
    <property type="entry name" value="Fn3-like"/>
</dbReference>
<dbReference type="Gene3D" id="2.60.120.260">
    <property type="entry name" value="Galactose-binding domain-like"/>
    <property type="match status" value="1"/>
</dbReference>
<dbReference type="InterPro" id="IPR050288">
    <property type="entry name" value="Cellulose_deg_GH3"/>
</dbReference>
<dbReference type="PROSITE" id="PS51820">
    <property type="entry name" value="PA14"/>
    <property type="match status" value="1"/>
</dbReference>
<evidence type="ECO:0000259" key="4">
    <source>
        <dbReference type="PROSITE" id="PS51820"/>
    </source>
</evidence>
<dbReference type="PRINTS" id="PR00133">
    <property type="entry name" value="GLHYDRLASE3"/>
</dbReference>
<dbReference type="Pfam" id="PF14310">
    <property type="entry name" value="Fn3-like"/>
    <property type="match status" value="1"/>
</dbReference>
<dbReference type="RefSeq" id="WP_380016367.1">
    <property type="nucleotide sequence ID" value="NZ_JADIKI010000021.1"/>
</dbReference>
<dbReference type="InterPro" id="IPR011658">
    <property type="entry name" value="PA14_dom"/>
</dbReference>
<evidence type="ECO:0000313" key="6">
    <source>
        <dbReference type="Proteomes" id="UP001620409"/>
    </source>
</evidence>
<keyword evidence="6" id="KW-1185">Reference proteome</keyword>
<feature type="signal peptide" evidence="3">
    <location>
        <begin position="1"/>
        <end position="25"/>
    </location>
</feature>
<dbReference type="PANTHER" id="PTHR42715:SF10">
    <property type="entry name" value="BETA-GLUCOSIDASE"/>
    <property type="match status" value="1"/>
</dbReference>
<dbReference type="Pfam" id="PF07691">
    <property type="entry name" value="PA14"/>
    <property type="match status" value="1"/>
</dbReference>
<gene>
    <name evidence="5" type="ORF">ISP18_01560</name>
</gene>
<keyword evidence="3" id="KW-0732">Signal</keyword>
<feature type="domain" description="PA14" evidence="4">
    <location>
        <begin position="429"/>
        <end position="572"/>
    </location>
</feature>
<evidence type="ECO:0000256" key="3">
    <source>
        <dbReference type="SAM" id="SignalP"/>
    </source>
</evidence>
<dbReference type="SUPFAM" id="SSF51445">
    <property type="entry name" value="(Trans)glycosidases"/>
    <property type="match status" value="1"/>
</dbReference>
<dbReference type="SMART" id="SM00758">
    <property type="entry name" value="PA14"/>
    <property type="match status" value="1"/>
</dbReference>
<organism evidence="5 6">
    <name type="scientific">Dyella humi</name>
    <dbReference type="NCBI Taxonomy" id="1770547"/>
    <lineage>
        <taxon>Bacteria</taxon>
        <taxon>Pseudomonadati</taxon>
        <taxon>Pseudomonadota</taxon>
        <taxon>Gammaproteobacteria</taxon>
        <taxon>Lysobacterales</taxon>
        <taxon>Rhodanobacteraceae</taxon>
        <taxon>Dyella</taxon>
    </lineage>
</organism>
<dbReference type="InterPro" id="IPR017853">
    <property type="entry name" value="GH"/>
</dbReference>